<comment type="caution">
    <text evidence="1">The sequence shown here is derived from an EMBL/GenBank/DDBJ whole genome shotgun (WGS) entry which is preliminary data.</text>
</comment>
<organism evidence="1 2">
    <name type="scientific">Sporolactobacillus spathodeae</name>
    <dbReference type="NCBI Taxonomy" id="1465502"/>
    <lineage>
        <taxon>Bacteria</taxon>
        <taxon>Bacillati</taxon>
        <taxon>Bacillota</taxon>
        <taxon>Bacilli</taxon>
        <taxon>Bacillales</taxon>
        <taxon>Sporolactobacillaceae</taxon>
        <taxon>Sporolactobacillus</taxon>
    </lineage>
</organism>
<name>A0ABS2QC69_9BACL</name>
<proteinExistence type="predicted"/>
<gene>
    <name evidence="1" type="ORF">JOC27_002211</name>
</gene>
<dbReference type="RefSeq" id="WP_205007302.1">
    <property type="nucleotide sequence ID" value="NZ_CBCRXA010000007.1"/>
</dbReference>
<dbReference type="Pfam" id="PF10719">
    <property type="entry name" value="ComFB"/>
    <property type="match status" value="1"/>
</dbReference>
<dbReference type="InterPro" id="IPR019657">
    <property type="entry name" value="ComFB"/>
</dbReference>
<sequence length="90" mass="10165">MTSHNVMEDVVYEYLEKHWRDIPVACHCDQCKTDVYTLSLNHLTPYYANTVSGAMYAKADLMTVQSRANILAVLTTSAKTVSQHPHHANN</sequence>
<dbReference type="EMBL" id="JAFBEV010000022">
    <property type="protein sequence ID" value="MBM7658749.1"/>
    <property type="molecule type" value="Genomic_DNA"/>
</dbReference>
<evidence type="ECO:0000313" key="1">
    <source>
        <dbReference type="EMBL" id="MBM7658749.1"/>
    </source>
</evidence>
<reference evidence="1 2" key="1">
    <citation type="submission" date="2021-01" db="EMBL/GenBank/DDBJ databases">
        <title>Genomic Encyclopedia of Type Strains, Phase IV (KMG-IV): sequencing the most valuable type-strain genomes for metagenomic binning, comparative biology and taxonomic classification.</title>
        <authorList>
            <person name="Goeker M."/>
        </authorList>
    </citation>
    <scope>NUCLEOTIDE SEQUENCE [LARGE SCALE GENOMIC DNA]</scope>
    <source>
        <strain evidence="1 2">DSM 100968</strain>
    </source>
</reference>
<evidence type="ECO:0000313" key="2">
    <source>
        <dbReference type="Proteomes" id="UP000823201"/>
    </source>
</evidence>
<protein>
    <submittedName>
        <fullName evidence="1">Competence protein ComFB</fullName>
    </submittedName>
</protein>
<accession>A0ABS2QC69</accession>
<dbReference type="Proteomes" id="UP000823201">
    <property type="component" value="Unassembled WGS sequence"/>
</dbReference>
<keyword evidence="2" id="KW-1185">Reference proteome</keyword>